<dbReference type="SUPFAM" id="SSF53335">
    <property type="entry name" value="S-adenosyl-L-methionine-dependent methyltransferases"/>
    <property type="match status" value="1"/>
</dbReference>
<accession>A0ABZ0ZYJ9</accession>
<dbReference type="Proteomes" id="UP001327225">
    <property type="component" value="Chromosome"/>
</dbReference>
<keyword evidence="4" id="KW-0949">S-adenosyl-L-methionine</keyword>
<proteinExistence type="inferred from homology"/>
<gene>
    <name evidence="6" type="ORF">SHK19_03690</name>
</gene>
<dbReference type="GO" id="GO:0008168">
    <property type="term" value="F:methyltransferase activity"/>
    <property type="evidence" value="ECO:0007669"/>
    <property type="project" value="UniProtKB-KW"/>
</dbReference>
<evidence type="ECO:0000313" key="7">
    <source>
        <dbReference type="Proteomes" id="UP001327225"/>
    </source>
</evidence>
<evidence type="ECO:0000256" key="3">
    <source>
        <dbReference type="ARBA" id="ARBA00022679"/>
    </source>
</evidence>
<evidence type="ECO:0000256" key="2">
    <source>
        <dbReference type="ARBA" id="ARBA00022603"/>
    </source>
</evidence>
<dbReference type="GO" id="GO:0032259">
    <property type="term" value="P:methylation"/>
    <property type="evidence" value="ECO:0007669"/>
    <property type="project" value="UniProtKB-KW"/>
</dbReference>
<dbReference type="InterPro" id="IPR002295">
    <property type="entry name" value="N4/N6-MTase_EcoPI_Mod-like"/>
</dbReference>
<dbReference type="PRINTS" id="PR00506">
    <property type="entry name" value="D21N6MTFRASE"/>
</dbReference>
<dbReference type="PROSITE" id="PS00092">
    <property type="entry name" value="N6_MTASE"/>
    <property type="match status" value="1"/>
</dbReference>
<evidence type="ECO:0000256" key="4">
    <source>
        <dbReference type="ARBA" id="ARBA00022691"/>
    </source>
</evidence>
<dbReference type="InterPro" id="IPR029063">
    <property type="entry name" value="SAM-dependent_MTases_sf"/>
</dbReference>
<protein>
    <submittedName>
        <fullName evidence="6">Site-specific DNA-methyltransferase</fullName>
        <ecNumber evidence="6">2.1.1.-</ecNumber>
    </submittedName>
</protein>
<name>A0ABZ0ZYJ9_9ACTN</name>
<organism evidence="6 7">
    <name type="scientific">Nocardioides bizhenqiangii</name>
    <dbReference type="NCBI Taxonomy" id="3095076"/>
    <lineage>
        <taxon>Bacteria</taxon>
        <taxon>Bacillati</taxon>
        <taxon>Actinomycetota</taxon>
        <taxon>Actinomycetes</taxon>
        <taxon>Propionibacteriales</taxon>
        <taxon>Nocardioidaceae</taxon>
        <taxon>Nocardioides</taxon>
    </lineage>
</organism>
<dbReference type="Pfam" id="PF01555">
    <property type="entry name" value="N6_N4_Mtase"/>
    <property type="match status" value="1"/>
</dbReference>
<sequence>MGRVSSGPCNTFAEGDNLEVLAGLPAASYDLVYIDPPYNTGSAFAYRDSFAGHQAWTDMMRPRLEAGRRVLADTGAIFVSIDDHEVAHLRLLLDEVYGEPNFLAQVVVNLNPKGRQLGSGFATSHEYVLVYAKDARQCVLDASSTDLVLEGDFPLVAEDGRRYRRLPLRNTNKKFNPLTAPTLHFAIWGDPETGEVRTSPFDGAGEIKPVFGDGSPAVWRWSRPRIDERPGDLVCRRVRGATGDRVDVFQRDWRHPTGGARRKKLRTIWLAEEVGSTDTAVAELKEILGHVFESPKPTGLVRRILDTMPDDARVLDYFAGSGTTGHAVALANAADGGRRTCLSINQPEPVRPGSNADLAGFRTVADVTRARLRAVAERVGGGYAEHSVVE</sequence>
<dbReference type="EC" id="2.1.1.-" evidence="6"/>
<keyword evidence="2 6" id="KW-0489">Methyltransferase</keyword>
<comment type="similarity">
    <text evidence="1">Belongs to the N(4)/N(6)-methyltransferase family.</text>
</comment>
<feature type="domain" description="DNA methylase N-4/N-6" evidence="5">
    <location>
        <begin position="30"/>
        <end position="332"/>
    </location>
</feature>
<evidence type="ECO:0000313" key="6">
    <source>
        <dbReference type="EMBL" id="WQQ28739.1"/>
    </source>
</evidence>
<keyword evidence="3 6" id="KW-0808">Transferase</keyword>
<evidence type="ECO:0000256" key="1">
    <source>
        <dbReference type="ARBA" id="ARBA00006594"/>
    </source>
</evidence>
<dbReference type="Gene3D" id="3.40.50.150">
    <property type="entry name" value="Vaccinia Virus protein VP39"/>
    <property type="match status" value="1"/>
</dbReference>
<evidence type="ECO:0000259" key="5">
    <source>
        <dbReference type="Pfam" id="PF01555"/>
    </source>
</evidence>
<dbReference type="EMBL" id="CP141059">
    <property type="protein sequence ID" value="WQQ28739.1"/>
    <property type="molecule type" value="Genomic_DNA"/>
</dbReference>
<reference evidence="7" key="1">
    <citation type="submission" date="2023-12" db="EMBL/GenBank/DDBJ databases">
        <title>Novel species in genus Nocardioides.</title>
        <authorList>
            <person name="Zhou H."/>
        </authorList>
    </citation>
    <scope>NUCLEOTIDE SEQUENCE [LARGE SCALE GENOMIC DNA]</scope>
    <source>
        <strain evidence="7">HM61</strain>
    </source>
</reference>
<dbReference type="InterPro" id="IPR002052">
    <property type="entry name" value="DNA_methylase_N6_adenine_CS"/>
</dbReference>
<dbReference type="InterPro" id="IPR002941">
    <property type="entry name" value="DNA_methylase_N4/N6"/>
</dbReference>
<keyword evidence="7" id="KW-1185">Reference proteome</keyword>